<feature type="transmembrane region" description="Helical" evidence="1">
    <location>
        <begin position="33"/>
        <end position="50"/>
    </location>
</feature>
<proteinExistence type="predicted"/>
<evidence type="ECO:0000256" key="1">
    <source>
        <dbReference type="SAM" id="Phobius"/>
    </source>
</evidence>
<sequence>MIMKKSEWLLLIFNLAYITGFTVYYLLQRNYEFMAYIGVIVVLVALVAGFQHRIHFPHFILWMFSVWGLLHMLGGGLRLSSGMVLYRWIPIELYNAHDILGEFVILKFDQILHFYIYFAMSFVLAHVLARITNKEVKPLYFYFFVVIGSMGLSVVNELIEFTAVIISPNTGVGGYYNTLLDLLFNTLGAITGAFVDYAYRKTLHR</sequence>
<dbReference type="AlphaFoldDB" id="A0A1G2IDI7"/>
<feature type="transmembrane region" description="Helical" evidence="1">
    <location>
        <begin position="139"/>
        <end position="159"/>
    </location>
</feature>
<evidence type="ECO:0000313" key="2">
    <source>
        <dbReference type="EMBL" id="OGZ72198.1"/>
    </source>
</evidence>
<reference evidence="2 3" key="1">
    <citation type="journal article" date="2016" name="Nat. Commun.">
        <title>Thousands of microbial genomes shed light on interconnected biogeochemical processes in an aquifer system.</title>
        <authorList>
            <person name="Anantharaman K."/>
            <person name="Brown C.T."/>
            <person name="Hug L.A."/>
            <person name="Sharon I."/>
            <person name="Castelle C.J."/>
            <person name="Probst A.J."/>
            <person name="Thomas B.C."/>
            <person name="Singh A."/>
            <person name="Wilkins M.J."/>
            <person name="Karaoz U."/>
            <person name="Brodie E.L."/>
            <person name="Williams K.H."/>
            <person name="Hubbard S.S."/>
            <person name="Banfield J.F."/>
        </authorList>
    </citation>
    <scope>NUCLEOTIDE SEQUENCE [LARGE SCALE GENOMIC DNA]</scope>
</reference>
<dbReference type="Pfam" id="PF09997">
    <property type="entry name" value="DUF2238"/>
    <property type="match status" value="1"/>
</dbReference>
<feature type="transmembrane region" description="Helical" evidence="1">
    <location>
        <begin position="7"/>
        <end position="27"/>
    </location>
</feature>
<evidence type="ECO:0000313" key="3">
    <source>
        <dbReference type="Proteomes" id="UP000176774"/>
    </source>
</evidence>
<evidence type="ECO:0008006" key="4">
    <source>
        <dbReference type="Google" id="ProtNLM"/>
    </source>
</evidence>
<feature type="transmembrane region" description="Helical" evidence="1">
    <location>
        <begin position="179"/>
        <end position="199"/>
    </location>
</feature>
<dbReference type="InterPro" id="IPR014509">
    <property type="entry name" value="YjdF-like"/>
</dbReference>
<organism evidence="2 3">
    <name type="scientific">Candidatus Staskawiczbacteria bacterium RIFCSPLOWO2_01_FULL_38_12b</name>
    <dbReference type="NCBI Taxonomy" id="1802214"/>
    <lineage>
        <taxon>Bacteria</taxon>
        <taxon>Candidatus Staskawicziibacteriota</taxon>
    </lineage>
</organism>
<dbReference type="STRING" id="1802214.A2908_02310"/>
<accession>A0A1G2IDI7</accession>
<keyword evidence="1" id="KW-1133">Transmembrane helix</keyword>
<protein>
    <recommendedName>
        <fullName evidence="4">DUF2238 domain-containing protein</fullName>
    </recommendedName>
</protein>
<comment type="caution">
    <text evidence="2">The sequence shown here is derived from an EMBL/GenBank/DDBJ whole genome shotgun (WGS) entry which is preliminary data.</text>
</comment>
<dbReference type="Proteomes" id="UP000176774">
    <property type="component" value="Unassembled WGS sequence"/>
</dbReference>
<dbReference type="EMBL" id="MHPA01000029">
    <property type="protein sequence ID" value="OGZ72198.1"/>
    <property type="molecule type" value="Genomic_DNA"/>
</dbReference>
<feature type="transmembrane region" description="Helical" evidence="1">
    <location>
        <begin position="114"/>
        <end position="132"/>
    </location>
</feature>
<name>A0A1G2IDI7_9BACT</name>
<keyword evidence="1" id="KW-0472">Membrane</keyword>
<feature type="transmembrane region" description="Helical" evidence="1">
    <location>
        <begin position="59"/>
        <end position="77"/>
    </location>
</feature>
<gene>
    <name evidence="2" type="ORF">A2908_02310</name>
</gene>
<keyword evidence="1" id="KW-0812">Transmembrane</keyword>